<accession>A0ABR1B3D6</accession>
<keyword evidence="2" id="KW-1185">Reference proteome</keyword>
<comment type="caution">
    <text evidence="1">The sequence shown here is derived from an EMBL/GenBank/DDBJ whole genome shotgun (WGS) entry which is preliminary data.</text>
</comment>
<evidence type="ECO:0000313" key="1">
    <source>
        <dbReference type="EMBL" id="KAK6634012.1"/>
    </source>
</evidence>
<evidence type="ECO:0000313" key="2">
    <source>
        <dbReference type="Proteomes" id="UP001359485"/>
    </source>
</evidence>
<proteinExistence type="predicted"/>
<reference evidence="1 2" key="1">
    <citation type="submission" date="2023-09" db="EMBL/GenBank/DDBJ databases">
        <title>Genomes of two closely related lineages of the louse Polyplax serrata with different host specificities.</title>
        <authorList>
            <person name="Martinu J."/>
            <person name="Tarabai H."/>
            <person name="Stefka J."/>
            <person name="Hypsa V."/>
        </authorList>
    </citation>
    <scope>NUCLEOTIDE SEQUENCE [LARGE SCALE GENOMIC DNA]</scope>
    <source>
        <strain evidence="1">98ZLc_SE</strain>
    </source>
</reference>
<sequence>MSVRISEMVRHKFSNSQNRLENKNIPIGVSVRLGKRNLTVDRFEFCGGLCNSYKSSASAREQLSELCNGRQKFLQERKKRSKSMTCTKTMELASVRENEECQVDQSWEN</sequence>
<name>A0ABR1B3D6_POLSC</name>
<dbReference type="Proteomes" id="UP001359485">
    <property type="component" value="Unassembled WGS sequence"/>
</dbReference>
<dbReference type="EMBL" id="JAWJWF010000004">
    <property type="protein sequence ID" value="KAK6634012.1"/>
    <property type="molecule type" value="Genomic_DNA"/>
</dbReference>
<organism evidence="1 2">
    <name type="scientific">Polyplax serrata</name>
    <name type="common">Common mouse louse</name>
    <dbReference type="NCBI Taxonomy" id="468196"/>
    <lineage>
        <taxon>Eukaryota</taxon>
        <taxon>Metazoa</taxon>
        <taxon>Ecdysozoa</taxon>
        <taxon>Arthropoda</taxon>
        <taxon>Hexapoda</taxon>
        <taxon>Insecta</taxon>
        <taxon>Pterygota</taxon>
        <taxon>Neoptera</taxon>
        <taxon>Paraneoptera</taxon>
        <taxon>Psocodea</taxon>
        <taxon>Troctomorpha</taxon>
        <taxon>Phthiraptera</taxon>
        <taxon>Anoplura</taxon>
        <taxon>Polyplacidae</taxon>
        <taxon>Polyplax</taxon>
    </lineage>
</organism>
<gene>
    <name evidence="1" type="ORF">RUM44_004619</name>
</gene>
<protein>
    <submittedName>
        <fullName evidence="1">Uncharacterized protein</fullName>
    </submittedName>
</protein>